<name>A0A0P4WGL6_SCYOL</name>
<keyword evidence="5 6" id="KW-0482">Metalloprotease</keyword>
<dbReference type="AlphaFoldDB" id="A0A0P4WGL6"/>
<dbReference type="GO" id="GO:0006508">
    <property type="term" value="P:proteolysis"/>
    <property type="evidence" value="ECO:0007669"/>
    <property type="project" value="UniProtKB-KW"/>
</dbReference>
<dbReference type="EC" id="3.4.24.-" evidence="7"/>
<keyword evidence="3 6" id="KW-0378">Hydrolase</keyword>
<evidence type="ECO:0000256" key="1">
    <source>
        <dbReference type="ARBA" id="ARBA00022670"/>
    </source>
</evidence>
<reference evidence="9" key="1">
    <citation type="submission" date="2015-09" db="EMBL/GenBank/DDBJ databases">
        <title>Scylla olivacea transcriptome.</title>
        <authorList>
            <person name="Ikhwanuddin M."/>
        </authorList>
    </citation>
    <scope>NUCLEOTIDE SEQUENCE</scope>
</reference>
<dbReference type="Pfam" id="PF01400">
    <property type="entry name" value="Astacin"/>
    <property type="match status" value="1"/>
</dbReference>
<proteinExistence type="predicted"/>
<evidence type="ECO:0000256" key="7">
    <source>
        <dbReference type="RuleBase" id="RU361183"/>
    </source>
</evidence>
<evidence type="ECO:0000256" key="6">
    <source>
        <dbReference type="PROSITE-ProRule" id="PRU01211"/>
    </source>
</evidence>
<feature type="domain" description="Peptidase M12A" evidence="8">
    <location>
        <begin position="1"/>
        <end position="107"/>
    </location>
</feature>
<feature type="binding site" evidence="6">
    <location>
        <position position="65"/>
    </location>
    <ligand>
        <name>Zn(2+)</name>
        <dbReference type="ChEBI" id="CHEBI:29105"/>
        <note>catalytic</note>
    </ligand>
</feature>
<evidence type="ECO:0000313" key="9">
    <source>
        <dbReference type="EMBL" id="JAI67887.1"/>
    </source>
</evidence>
<sequence>MVSECTEEVGGQWSNIHLKDYKTSFQKQVHSFPNPNRCSSAVGKVGGGQSLSLGTGCVHVGVVIHELMHAVGFWHEQSRYDRDSFVTIRWENIMYGLGFNFDKVRCV</sequence>
<keyword evidence="2 6" id="KW-0479">Metal-binding</keyword>
<evidence type="ECO:0000259" key="8">
    <source>
        <dbReference type="PROSITE" id="PS51864"/>
    </source>
</evidence>
<dbReference type="InterPro" id="IPR024079">
    <property type="entry name" value="MetalloPept_cat_dom_sf"/>
</dbReference>
<dbReference type="PANTHER" id="PTHR10127">
    <property type="entry name" value="DISCOIDIN, CUB, EGF, LAMININ , AND ZINC METALLOPROTEASE DOMAIN CONTAINING"/>
    <property type="match status" value="1"/>
</dbReference>
<accession>A0A0P4WGL6</accession>
<feature type="binding site" evidence="6">
    <location>
        <position position="75"/>
    </location>
    <ligand>
        <name>Zn(2+)</name>
        <dbReference type="ChEBI" id="CHEBI:29105"/>
        <note>catalytic</note>
    </ligand>
</feature>
<dbReference type="GO" id="GO:0004222">
    <property type="term" value="F:metalloendopeptidase activity"/>
    <property type="evidence" value="ECO:0007669"/>
    <property type="project" value="UniProtKB-UniRule"/>
</dbReference>
<dbReference type="GO" id="GO:0008270">
    <property type="term" value="F:zinc ion binding"/>
    <property type="evidence" value="ECO:0007669"/>
    <property type="project" value="UniProtKB-UniRule"/>
</dbReference>
<dbReference type="PROSITE" id="PS51864">
    <property type="entry name" value="ASTACIN"/>
    <property type="match status" value="1"/>
</dbReference>
<dbReference type="InterPro" id="IPR001506">
    <property type="entry name" value="Peptidase_M12A"/>
</dbReference>
<comment type="cofactor">
    <cofactor evidence="6 7">
        <name>Zn(2+)</name>
        <dbReference type="ChEBI" id="CHEBI:29105"/>
    </cofactor>
    <text evidence="6 7">Binds 1 zinc ion per subunit.</text>
</comment>
<protein>
    <recommendedName>
        <fullName evidence="7">Metalloendopeptidase</fullName>
        <ecNumber evidence="7">3.4.24.-</ecNumber>
    </recommendedName>
</protein>
<dbReference type="SUPFAM" id="SSF55486">
    <property type="entry name" value="Metalloproteases ('zincins'), catalytic domain"/>
    <property type="match status" value="1"/>
</dbReference>
<evidence type="ECO:0000256" key="4">
    <source>
        <dbReference type="ARBA" id="ARBA00022833"/>
    </source>
</evidence>
<dbReference type="EMBL" id="GDRN01011323">
    <property type="protein sequence ID" value="JAI67887.1"/>
    <property type="molecule type" value="Transcribed_RNA"/>
</dbReference>
<evidence type="ECO:0000256" key="2">
    <source>
        <dbReference type="ARBA" id="ARBA00022723"/>
    </source>
</evidence>
<evidence type="ECO:0000256" key="5">
    <source>
        <dbReference type="ARBA" id="ARBA00023049"/>
    </source>
</evidence>
<keyword evidence="1 6" id="KW-0645">Protease</keyword>
<organism evidence="9">
    <name type="scientific">Scylla olivacea</name>
    <name type="common">Orange mud crab</name>
    <name type="synonym">Cancer olivacea</name>
    <dbReference type="NCBI Taxonomy" id="85551"/>
    <lineage>
        <taxon>Eukaryota</taxon>
        <taxon>Metazoa</taxon>
        <taxon>Ecdysozoa</taxon>
        <taxon>Arthropoda</taxon>
        <taxon>Crustacea</taxon>
        <taxon>Multicrustacea</taxon>
        <taxon>Malacostraca</taxon>
        <taxon>Eumalacostraca</taxon>
        <taxon>Eucarida</taxon>
        <taxon>Decapoda</taxon>
        <taxon>Pleocyemata</taxon>
        <taxon>Brachyura</taxon>
        <taxon>Eubrachyura</taxon>
        <taxon>Portunoidea</taxon>
        <taxon>Portunidae</taxon>
        <taxon>Portuninae</taxon>
        <taxon>Scylla</taxon>
    </lineage>
</organism>
<dbReference type="Gene3D" id="3.40.390.10">
    <property type="entry name" value="Collagenase (Catalytic Domain)"/>
    <property type="match status" value="1"/>
</dbReference>
<comment type="caution">
    <text evidence="6">Lacks conserved residue(s) required for the propagation of feature annotation.</text>
</comment>
<dbReference type="SMART" id="SM00235">
    <property type="entry name" value="ZnMc"/>
    <property type="match status" value="1"/>
</dbReference>
<dbReference type="PRINTS" id="PR00480">
    <property type="entry name" value="ASTACIN"/>
</dbReference>
<feature type="active site" evidence="6">
    <location>
        <position position="66"/>
    </location>
</feature>
<evidence type="ECO:0000256" key="3">
    <source>
        <dbReference type="ARBA" id="ARBA00022801"/>
    </source>
</evidence>
<dbReference type="PANTHER" id="PTHR10127:SF780">
    <property type="entry name" value="METALLOENDOPEPTIDASE"/>
    <property type="match status" value="1"/>
</dbReference>
<feature type="binding site" evidence="6">
    <location>
        <position position="69"/>
    </location>
    <ligand>
        <name>Zn(2+)</name>
        <dbReference type="ChEBI" id="CHEBI:29105"/>
        <note>catalytic</note>
    </ligand>
</feature>
<dbReference type="InterPro" id="IPR006026">
    <property type="entry name" value="Peptidase_Metallo"/>
</dbReference>
<keyword evidence="4 6" id="KW-0862">Zinc</keyword>